<keyword evidence="1" id="KW-0963">Cytoplasm</keyword>
<keyword evidence="4 8" id="KW-0808">Transferase</keyword>
<dbReference type="FunFam" id="3.30.950.10:FF:000002">
    <property type="entry name" value="Ribosomal RNA small subunit methyltransferase I"/>
    <property type="match status" value="1"/>
</dbReference>
<dbReference type="Gene3D" id="3.40.1010.10">
    <property type="entry name" value="Cobalt-precorrin-4 Transmethylase, Domain 1"/>
    <property type="match status" value="1"/>
</dbReference>
<dbReference type="InterPro" id="IPR000878">
    <property type="entry name" value="4pyrrol_Mease"/>
</dbReference>
<dbReference type="InterPro" id="IPR014777">
    <property type="entry name" value="4pyrrole_Mease_sub1"/>
</dbReference>
<evidence type="ECO:0000313" key="8">
    <source>
        <dbReference type="EMBL" id="MRH78662.1"/>
    </source>
</evidence>
<proteinExistence type="predicted"/>
<name>A0A6N7QRN3_9GAMM</name>
<dbReference type="SUPFAM" id="SSF53790">
    <property type="entry name" value="Tetrapyrrole methylase"/>
    <property type="match status" value="1"/>
</dbReference>
<evidence type="ECO:0000256" key="1">
    <source>
        <dbReference type="ARBA" id="ARBA00022490"/>
    </source>
</evidence>
<dbReference type="InterPro" id="IPR014776">
    <property type="entry name" value="4pyrrole_Mease_sub2"/>
</dbReference>
<keyword evidence="5" id="KW-0949">S-adenosyl-L-methionine</keyword>
<evidence type="ECO:0000259" key="7">
    <source>
        <dbReference type="Pfam" id="PF23016"/>
    </source>
</evidence>
<feature type="domain" description="RsmI HTH" evidence="7">
    <location>
        <begin position="221"/>
        <end position="262"/>
    </location>
</feature>
<dbReference type="InterPro" id="IPR008189">
    <property type="entry name" value="rRNA_ssu_MeTfrase_I"/>
</dbReference>
<feature type="domain" description="Tetrapyrrole methylase" evidence="6">
    <location>
        <begin position="1"/>
        <end position="187"/>
    </location>
</feature>
<dbReference type="EMBL" id="WJPP01000004">
    <property type="protein sequence ID" value="MRH78662.1"/>
    <property type="molecule type" value="Genomic_DNA"/>
</dbReference>
<evidence type="ECO:0000256" key="2">
    <source>
        <dbReference type="ARBA" id="ARBA00022552"/>
    </source>
</evidence>
<dbReference type="InterPro" id="IPR018063">
    <property type="entry name" value="SAM_MeTrfase_RsmI_CS"/>
</dbReference>
<dbReference type="GO" id="GO:0008168">
    <property type="term" value="F:methyltransferase activity"/>
    <property type="evidence" value="ECO:0007669"/>
    <property type="project" value="UniProtKB-KW"/>
</dbReference>
<keyword evidence="3 8" id="KW-0489">Methyltransferase</keyword>
<keyword evidence="2" id="KW-0698">rRNA processing</keyword>
<dbReference type="Proteomes" id="UP000433788">
    <property type="component" value="Unassembled WGS sequence"/>
</dbReference>
<dbReference type="PIRSF" id="PIRSF005917">
    <property type="entry name" value="MTase_YraL"/>
    <property type="match status" value="1"/>
</dbReference>
<evidence type="ECO:0000256" key="3">
    <source>
        <dbReference type="ARBA" id="ARBA00022603"/>
    </source>
</evidence>
<dbReference type="Pfam" id="PF23016">
    <property type="entry name" value="RsmI_C"/>
    <property type="match status" value="1"/>
</dbReference>
<dbReference type="InterPro" id="IPR053910">
    <property type="entry name" value="RsmI_HTH"/>
</dbReference>
<gene>
    <name evidence="8" type="primary">rsmI</name>
    <name evidence="8" type="ORF">GH984_08075</name>
</gene>
<evidence type="ECO:0000256" key="4">
    <source>
        <dbReference type="ARBA" id="ARBA00022679"/>
    </source>
</evidence>
<dbReference type="EC" id="2.1.1.198" evidence="8"/>
<evidence type="ECO:0000313" key="9">
    <source>
        <dbReference type="Proteomes" id="UP000433788"/>
    </source>
</evidence>
<reference evidence="8 9" key="1">
    <citation type="submission" date="2019-11" db="EMBL/GenBank/DDBJ databases">
        <authorList>
            <person name="Zhang X.Y."/>
        </authorList>
    </citation>
    <scope>NUCLEOTIDE SEQUENCE [LARGE SCALE GENOMIC DNA]</scope>
    <source>
        <strain evidence="8 9">C176</strain>
    </source>
</reference>
<comment type="caution">
    <text evidence="8">The sequence shown here is derived from an EMBL/GenBank/DDBJ whole genome shotgun (WGS) entry which is preliminary data.</text>
</comment>
<evidence type="ECO:0000256" key="5">
    <source>
        <dbReference type="ARBA" id="ARBA00022691"/>
    </source>
</evidence>
<dbReference type="InterPro" id="IPR035996">
    <property type="entry name" value="4pyrrol_Methylase_sf"/>
</dbReference>
<organism evidence="8 9">
    <name type="scientific">Spiribacter salilacus</name>
    <dbReference type="NCBI Taxonomy" id="2664894"/>
    <lineage>
        <taxon>Bacteria</taxon>
        <taxon>Pseudomonadati</taxon>
        <taxon>Pseudomonadota</taxon>
        <taxon>Gammaproteobacteria</taxon>
        <taxon>Chromatiales</taxon>
        <taxon>Ectothiorhodospiraceae</taxon>
        <taxon>Spiribacter</taxon>
    </lineage>
</organism>
<evidence type="ECO:0000259" key="6">
    <source>
        <dbReference type="Pfam" id="PF00590"/>
    </source>
</evidence>
<dbReference type="NCBIfam" id="TIGR00096">
    <property type="entry name" value="16S rRNA (cytidine(1402)-2'-O)-methyltransferase"/>
    <property type="match status" value="1"/>
</dbReference>
<dbReference type="PROSITE" id="PS01296">
    <property type="entry name" value="RSMI"/>
    <property type="match status" value="1"/>
</dbReference>
<sequence>MSPRAIEVLNHVAVIAAEDTRHTGRLLEQFDCRTPQLSLHEHNEASRVQRLLERLQAGDDIALVSDAGTPLISDPGYRLVRAAREAGLTVLAVPGPSSITAALSVAGLPTDRFWFEGFLPARSSARRRRLEALADVSGTLVFFEAGRRLGATLSEMAEVFGGSREAAVARELTKRFETTQMDTLAQLVDWQAADANQARGEFVVMVAPAATEVADSADTQSPLDVDRLLKLLRQEGLGAKAAARVAAALSGQSVNALYARATDASTPK</sequence>
<protein>
    <submittedName>
        <fullName evidence="8">16S rRNA (Cytidine(1402)-2'-O)-methyltransferase</fullName>
        <ecNumber evidence="8">2.1.1.198</ecNumber>
    </submittedName>
</protein>
<dbReference type="GO" id="GO:0006364">
    <property type="term" value="P:rRNA processing"/>
    <property type="evidence" value="ECO:0007669"/>
    <property type="project" value="UniProtKB-KW"/>
</dbReference>
<keyword evidence="9" id="KW-1185">Reference proteome</keyword>
<dbReference type="Gene3D" id="3.30.950.10">
    <property type="entry name" value="Methyltransferase, Cobalt-precorrin-4 Transmethylase, Domain 2"/>
    <property type="match status" value="1"/>
</dbReference>
<dbReference type="PANTHER" id="PTHR46111">
    <property type="entry name" value="RIBOSOMAL RNA SMALL SUBUNIT METHYLTRANSFERASE I"/>
    <property type="match status" value="1"/>
</dbReference>
<dbReference type="AlphaFoldDB" id="A0A6N7QRN3"/>
<dbReference type="CDD" id="cd11648">
    <property type="entry name" value="RsmI"/>
    <property type="match status" value="1"/>
</dbReference>
<dbReference type="Pfam" id="PF00590">
    <property type="entry name" value="TP_methylase"/>
    <property type="match status" value="1"/>
</dbReference>
<accession>A0A6N7QRN3</accession>
<dbReference type="PANTHER" id="PTHR46111:SF1">
    <property type="entry name" value="RIBOSOMAL RNA SMALL SUBUNIT METHYLTRANSFERASE I"/>
    <property type="match status" value="1"/>
</dbReference>
<dbReference type="GO" id="GO:0032259">
    <property type="term" value="P:methylation"/>
    <property type="evidence" value="ECO:0007669"/>
    <property type="project" value="UniProtKB-KW"/>
</dbReference>